<evidence type="ECO:0000313" key="6">
    <source>
        <dbReference type="EMBL" id="MBC3830064.1"/>
    </source>
</evidence>
<keyword evidence="1" id="KW-0813">Transport</keyword>
<keyword evidence="2" id="KW-0349">Heme</keyword>
<organism evidence="6 7">
    <name type="scientific">Undibacterium amnicola</name>
    <dbReference type="NCBI Taxonomy" id="1834038"/>
    <lineage>
        <taxon>Bacteria</taxon>
        <taxon>Pseudomonadati</taxon>
        <taxon>Pseudomonadota</taxon>
        <taxon>Betaproteobacteria</taxon>
        <taxon>Burkholderiales</taxon>
        <taxon>Oxalobacteraceae</taxon>
        <taxon>Undibacterium</taxon>
    </lineage>
</organism>
<sequence length="163" mass="17782">MNNTFANTGKNSLHNTLSHTFLQFIGIALIAICTSFAAQAQSMEKDDSIYQGLGKTEGITKIVNDFVPLILADSRISAFFSKMKKDEFSALLVAQFCELAGGPCQYKGKDMYEAHQGMSISNAHFNALAEDLQIAMEMNQVPSSVANKLVAKLAPMQRPIVSK</sequence>
<proteinExistence type="predicted"/>
<dbReference type="RefSeq" id="WP_186889109.1">
    <property type="nucleotide sequence ID" value="NZ_JACOFU010000001.1"/>
</dbReference>
<accession>A0ABR6XM42</accession>
<dbReference type="InterPro" id="IPR001486">
    <property type="entry name" value="Hemoglobin_trunc"/>
</dbReference>
<dbReference type="InterPro" id="IPR009050">
    <property type="entry name" value="Globin-like_sf"/>
</dbReference>
<dbReference type="Proteomes" id="UP000643610">
    <property type="component" value="Unassembled WGS sequence"/>
</dbReference>
<keyword evidence="5" id="KW-1133">Transmembrane helix</keyword>
<evidence type="ECO:0000313" key="7">
    <source>
        <dbReference type="Proteomes" id="UP000643610"/>
    </source>
</evidence>
<evidence type="ECO:0000256" key="5">
    <source>
        <dbReference type="SAM" id="Phobius"/>
    </source>
</evidence>
<name>A0ABR6XM42_9BURK</name>
<evidence type="ECO:0000256" key="4">
    <source>
        <dbReference type="ARBA" id="ARBA00023004"/>
    </source>
</evidence>
<gene>
    <name evidence="6" type="ORF">H8K33_00920</name>
</gene>
<comment type="caution">
    <text evidence="6">The sequence shown here is derived from an EMBL/GenBank/DDBJ whole genome shotgun (WGS) entry which is preliminary data.</text>
</comment>
<dbReference type="SUPFAM" id="SSF46458">
    <property type="entry name" value="Globin-like"/>
    <property type="match status" value="1"/>
</dbReference>
<keyword evidence="5" id="KW-0472">Membrane</keyword>
<reference evidence="6 7" key="1">
    <citation type="submission" date="2020-08" db="EMBL/GenBank/DDBJ databases">
        <title>Novel species isolated from subtropical streams in China.</title>
        <authorList>
            <person name="Lu H."/>
        </authorList>
    </citation>
    <scope>NUCLEOTIDE SEQUENCE [LARGE SCALE GENOMIC DNA]</scope>
    <source>
        <strain evidence="6 7">KCTC 52442</strain>
    </source>
</reference>
<evidence type="ECO:0000256" key="3">
    <source>
        <dbReference type="ARBA" id="ARBA00022723"/>
    </source>
</evidence>
<keyword evidence="7" id="KW-1185">Reference proteome</keyword>
<dbReference type="CDD" id="cd00454">
    <property type="entry name" value="TrHb1_N"/>
    <property type="match status" value="1"/>
</dbReference>
<feature type="transmembrane region" description="Helical" evidence="5">
    <location>
        <begin position="20"/>
        <end position="38"/>
    </location>
</feature>
<evidence type="ECO:0000256" key="2">
    <source>
        <dbReference type="ARBA" id="ARBA00022617"/>
    </source>
</evidence>
<dbReference type="Pfam" id="PF01152">
    <property type="entry name" value="Bac_globin"/>
    <property type="match status" value="1"/>
</dbReference>
<dbReference type="EMBL" id="JACOFU010000001">
    <property type="protein sequence ID" value="MBC3830064.1"/>
    <property type="molecule type" value="Genomic_DNA"/>
</dbReference>
<keyword evidence="5" id="KW-0812">Transmembrane</keyword>
<keyword evidence="4" id="KW-0408">Iron</keyword>
<evidence type="ECO:0000256" key="1">
    <source>
        <dbReference type="ARBA" id="ARBA00022448"/>
    </source>
</evidence>
<keyword evidence="3" id="KW-0479">Metal-binding</keyword>
<protein>
    <submittedName>
        <fullName evidence="6">Group 1 truncated hemoglobin</fullName>
    </submittedName>
</protein>
<dbReference type="InterPro" id="IPR012292">
    <property type="entry name" value="Globin/Proto"/>
</dbReference>
<dbReference type="Gene3D" id="1.10.490.10">
    <property type="entry name" value="Globins"/>
    <property type="match status" value="1"/>
</dbReference>